<dbReference type="GO" id="GO:0065002">
    <property type="term" value="P:intracellular protein transmembrane transport"/>
    <property type="evidence" value="ECO:0007669"/>
    <property type="project" value="UniProtKB-UniRule"/>
</dbReference>
<keyword evidence="10 15" id="KW-0653">Protein transport</keyword>
<dbReference type="Gene3D" id="3.40.50.300">
    <property type="entry name" value="P-loop containing nucleotide triphosphate hydrolases"/>
    <property type="match status" value="3"/>
</dbReference>
<evidence type="ECO:0000256" key="15">
    <source>
        <dbReference type="HAMAP-Rule" id="MF_01382"/>
    </source>
</evidence>
<evidence type="ECO:0000256" key="2">
    <source>
        <dbReference type="ARBA" id="ARBA00007650"/>
    </source>
</evidence>
<dbReference type="NCBIfam" id="NF009538">
    <property type="entry name" value="PRK12904.1"/>
    <property type="match status" value="1"/>
</dbReference>
<feature type="domain" description="Helicase C-terminal" evidence="19">
    <location>
        <begin position="410"/>
        <end position="574"/>
    </location>
</feature>
<feature type="binding site" evidence="15">
    <location>
        <begin position="103"/>
        <end position="107"/>
    </location>
    <ligand>
        <name>ATP</name>
        <dbReference type="ChEBI" id="CHEBI:30616"/>
    </ligand>
</feature>
<dbReference type="InterPro" id="IPR036266">
    <property type="entry name" value="SecA_Wing/Scaffold_sf"/>
</dbReference>
<feature type="binding site" evidence="15">
    <location>
        <position position="85"/>
    </location>
    <ligand>
        <name>ATP</name>
        <dbReference type="ChEBI" id="CHEBI:30616"/>
    </ligand>
</feature>
<evidence type="ECO:0000256" key="13">
    <source>
        <dbReference type="ARBA" id="ARBA00023136"/>
    </source>
</evidence>
<dbReference type="PROSITE" id="PS01312">
    <property type="entry name" value="SECA"/>
    <property type="match status" value="1"/>
</dbReference>
<dbReference type="InterPro" id="IPR004027">
    <property type="entry name" value="SEC_C_motif"/>
</dbReference>
<accession>A0A2T0LGJ9</accession>
<sequence length="843" mass="96330">MFKAIRQLLNSNDRQLKKCFKIADQIEALEPSVSALSDAGLRAKTEEFKNRLAEGETLDDLLPEAYAVVREAAKRVLGMRHFYVQLVGGIVLHNGDIAEMKTGEGKTLVATLPAYLNALAGKGVHVVTVNDYLARRDREWMGQVFEFLGMTVGLNENGMTPEEKRAAYRADITFGTNNEFGFDYLRDNMVLYPEQIVQRDLHFAIVDEVDSILIDEARTPLIISGQANKATDLYYKADQLVRRLKPGDDYTIDEKTRTVTLTESGVDKAESFLGIDNLYDARNITINHHVQQALKAHVLMKRDRDYVVNEDGVVIVDEFTGRLMHGRRYSDGLHQAIEAKEGLQVQRESMTLATITLQNYFRLYKKLAGMTGTAKTEEEEFRKIYGMNVVQIPTHRPMIRKDLSDVLYRTEDAKFRAVVEEIVRRHAKGQPVLVGTISIDKSEKLSRMLKKRGIPHQVLNAKNHAKEAEIIAQAGQKGAVTIATNMAGRGTDIVLGEGVAELGGLHVIGTERHESRRIDNQLRGRSGRQGDPGSSQFFLSLEDDLMRRFAPDRIREWMNQKMDDDTPIEGAMFSRSIENAQKKVEGINFDTRRWVLQYDDVLNQQREIIYKQRRQVLLSDNLKYIVLDMAKELIQRVVEVHAPEKDLPEEWDLESILDFAESTLFPEGVVAIEDLEEYEEPKQIVDKLLSETVRHYELREKEIGFERMQEFSKVVILRTVDRKWMDHIDAMDQLRQGIHLRAYGQTNPLREYQFEGFEMFEQMVREIQEEVVKYVMKASVGENLEREEVAVNKQASAGGSPHSREEAPKRQPVRREKVGRNQPCPCGSGKKYKHCCARTVRTG</sequence>
<keyword evidence="9 15" id="KW-0067">ATP-binding</keyword>
<dbReference type="InterPro" id="IPR000185">
    <property type="entry name" value="SecA"/>
</dbReference>
<dbReference type="InterPro" id="IPR011130">
    <property type="entry name" value="SecA_preprotein_X-link_dom"/>
</dbReference>
<feature type="compositionally biased region" description="Basic and acidic residues" evidence="17">
    <location>
        <begin position="802"/>
        <end position="819"/>
    </location>
</feature>
<dbReference type="GO" id="GO:0006605">
    <property type="term" value="P:protein targeting"/>
    <property type="evidence" value="ECO:0007669"/>
    <property type="project" value="UniProtKB-UniRule"/>
</dbReference>
<dbReference type="GO" id="GO:0005524">
    <property type="term" value="F:ATP binding"/>
    <property type="evidence" value="ECO:0007669"/>
    <property type="project" value="UniProtKB-UniRule"/>
</dbReference>
<evidence type="ECO:0000256" key="1">
    <source>
        <dbReference type="ARBA" id="ARBA00001947"/>
    </source>
</evidence>
<evidence type="ECO:0000256" key="7">
    <source>
        <dbReference type="ARBA" id="ARBA00022741"/>
    </source>
</evidence>
<dbReference type="OrthoDB" id="9805579at2"/>
<keyword evidence="4 15" id="KW-1003">Cell membrane</keyword>
<dbReference type="PRINTS" id="PR00906">
    <property type="entry name" value="SECA"/>
</dbReference>
<dbReference type="InterPro" id="IPR027417">
    <property type="entry name" value="P-loop_NTPase"/>
</dbReference>
<comment type="function">
    <text evidence="15">Part of the Sec protein translocase complex. Interacts with the SecYEG preprotein conducting channel. Has a central role in coupling the hydrolysis of ATP to the transfer of proteins into and across the cell membrane, serving as an ATP-driven molecular motor driving the stepwise translocation of polypeptide chains across the membrane.</text>
</comment>
<dbReference type="PANTHER" id="PTHR30612">
    <property type="entry name" value="SECA INNER MEMBRANE COMPONENT OF SEC PROTEIN SECRETION SYSTEM"/>
    <property type="match status" value="1"/>
</dbReference>
<dbReference type="GO" id="GO:0017038">
    <property type="term" value="P:protein import"/>
    <property type="evidence" value="ECO:0007669"/>
    <property type="project" value="InterPro"/>
</dbReference>
<dbReference type="PROSITE" id="PS51194">
    <property type="entry name" value="HELICASE_CTER"/>
    <property type="match status" value="1"/>
</dbReference>
<evidence type="ECO:0000256" key="11">
    <source>
        <dbReference type="ARBA" id="ARBA00022967"/>
    </source>
</evidence>
<keyword evidence="11 15" id="KW-1278">Translocase</keyword>
<evidence type="ECO:0000256" key="14">
    <source>
        <dbReference type="ARBA" id="ARBA00034006"/>
    </source>
</evidence>
<organism evidence="21 22">
    <name type="scientific">Planifilum fimeticola</name>
    <dbReference type="NCBI Taxonomy" id="201975"/>
    <lineage>
        <taxon>Bacteria</taxon>
        <taxon>Bacillati</taxon>
        <taxon>Bacillota</taxon>
        <taxon>Bacilli</taxon>
        <taxon>Bacillales</taxon>
        <taxon>Thermoactinomycetaceae</taxon>
        <taxon>Planifilum</taxon>
    </lineage>
</organism>
<comment type="cofactor">
    <cofactor evidence="1">
        <name>Zn(2+)</name>
        <dbReference type="ChEBI" id="CHEBI:29105"/>
    </cofactor>
</comment>
<dbReference type="CDD" id="cd17928">
    <property type="entry name" value="DEXDc_SecA"/>
    <property type="match status" value="1"/>
</dbReference>
<dbReference type="GO" id="GO:0043952">
    <property type="term" value="P:protein transport by the Sec complex"/>
    <property type="evidence" value="ECO:0007669"/>
    <property type="project" value="TreeGrafter"/>
</dbReference>
<dbReference type="InterPro" id="IPR001650">
    <property type="entry name" value="Helicase_C-like"/>
</dbReference>
<dbReference type="Pfam" id="PF01043">
    <property type="entry name" value="SecA_PP_bind"/>
    <property type="match status" value="1"/>
</dbReference>
<dbReference type="PANTHER" id="PTHR30612:SF0">
    <property type="entry name" value="CHLOROPLAST PROTEIN-TRANSPORTING ATPASE"/>
    <property type="match status" value="1"/>
</dbReference>
<dbReference type="InterPro" id="IPR020937">
    <property type="entry name" value="SecA_CS"/>
</dbReference>
<evidence type="ECO:0000256" key="10">
    <source>
        <dbReference type="ARBA" id="ARBA00022927"/>
    </source>
</evidence>
<dbReference type="FunFam" id="1.10.3060.10:FF:000002">
    <property type="entry name" value="Preprotein translocase subunit SecA"/>
    <property type="match status" value="1"/>
</dbReference>
<keyword evidence="7 15" id="KW-0547">Nucleotide-binding</keyword>
<dbReference type="Pfam" id="PF21090">
    <property type="entry name" value="P-loop_SecA"/>
    <property type="match status" value="1"/>
</dbReference>
<dbReference type="Gene3D" id="1.10.3060.10">
    <property type="entry name" value="Helical scaffold and wing domains of SecA"/>
    <property type="match status" value="1"/>
</dbReference>
<dbReference type="FunFam" id="3.90.1440.10:FF:000001">
    <property type="entry name" value="Preprotein translocase subunit SecA"/>
    <property type="match status" value="1"/>
</dbReference>
<evidence type="ECO:0000256" key="9">
    <source>
        <dbReference type="ARBA" id="ARBA00022840"/>
    </source>
</evidence>
<dbReference type="CDD" id="cd18803">
    <property type="entry name" value="SF2_C_secA"/>
    <property type="match status" value="1"/>
</dbReference>
<dbReference type="HAMAP" id="MF_01382">
    <property type="entry name" value="SecA"/>
    <property type="match status" value="1"/>
</dbReference>
<evidence type="ECO:0000256" key="4">
    <source>
        <dbReference type="ARBA" id="ARBA00022475"/>
    </source>
</evidence>
<feature type="binding site" evidence="15">
    <location>
        <position position="492"/>
    </location>
    <ligand>
        <name>ATP</name>
        <dbReference type="ChEBI" id="CHEBI:30616"/>
    </ligand>
</feature>
<dbReference type="NCBIfam" id="TIGR00963">
    <property type="entry name" value="secA"/>
    <property type="match status" value="1"/>
</dbReference>
<evidence type="ECO:0000259" key="20">
    <source>
        <dbReference type="PROSITE" id="PS51196"/>
    </source>
</evidence>
<evidence type="ECO:0000256" key="6">
    <source>
        <dbReference type="ARBA" id="ARBA00022723"/>
    </source>
</evidence>
<evidence type="ECO:0000256" key="16">
    <source>
        <dbReference type="RuleBase" id="RU003874"/>
    </source>
</evidence>
<dbReference type="GO" id="GO:0046872">
    <property type="term" value="F:metal ion binding"/>
    <property type="evidence" value="ECO:0007669"/>
    <property type="project" value="UniProtKB-KW"/>
</dbReference>
<keyword evidence="22" id="KW-1185">Reference proteome</keyword>
<dbReference type="Proteomes" id="UP000237797">
    <property type="component" value="Unassembled WGS sequence"/>
</dbReference>
<dbReference type="SMART" id="SM00958">
    <property type="entry name" value="SecA_PP_bind"/>
    <property type="match status" value="1"/>
</dbReference>
<proteinExistence type="inferred from homology"/>
<dbReference type="FunFam" id="3.40.50.300:FF:000081">
    <property type="entry name" value="Preprotein translocase subunit SecA"/>
    <property type="match status" value="1"/>
</dbReference>
<dbReference type="SUPFAM" id="SSF81767">
    <property type="entry name" value="Pre-protein crosslinking domain of SecA"/>
    <property type="match status" value="1"/>
</dbReference>
<comment type="catalytic activity">
    <reaction evidence="14 15">
        <text>ATP + H2O + cellular proteinSide 1 = ADP + phosphate + cellular proteinSide 2.</text>
        <dbReference type="EC" id="7.4.2.8"/>
    </reaction>
</comment>
<dbReference type="Pfam" id="PF07517">
    <property type="entry name" value="SecA_DEAD"/>
    <property type="match status" value="1"/>
</dbReference>
<feature type="region of interest" description="Disordered" evidence="17">
    <location>
        <begin position="791"/>
        <end position="832"/>
    </location>
</feature>
<protein>
    <recommendedName>
        <fullName evidence="15 16">Protein translocase subunit SecA</fullName>
        <ecNumber evidence="15">7.4.2.8</ecNumber>
    </recommendedName>
</protein>
<dbReference type="FunFam" id="3.40.50.300:FF:000429">
    <property type="entry name" value="Preprotein translocase subunit SecA"/>
    <property type="match status" value="1"/>
</dbReference>
<evidence type="ECO:0000256" key="5">
    <source>
        <dbReference type="ARBA" id="ARBA00022490"/>
    </source>
</evidence>
<dbReference type="RefSeq" id="WP_106344465.1">
    <property type="nucleotide sequence ID" value="NZ_PVNE01000006.1"/>
</dbReference>
<dbReference type="SUPFAM" id="SSF52540">
    <property type="entry name" value="P-loop containing nucleoside triphosphate hydrolases"/>
    <property type="match status" value="2"/>
</dbReference>
<dbReference type="AlphaFoldDB" id="A0A2T0LGJ9"/>
<dbReference type="EC" id="7.4.2.8" evidence="15"/>
<dbReference type="PROSITE" id="PS51192">
    <property type="entry name" value="HELICASE_ATP_BIND_1"/>
    <property type="match status" value="1"/>
</dbReference>
<dbReference type="Gene3D" id="3.90.1440.10">
    <property type="entry name" value="SecA, preprotein cross-linking domain"/>
    <property type="match status" value="1"/>
</dbReference>
<dbReference type="GO" id="GO:0005829">
    <property type="term" value="C:cytosol"/>
    <property type="evidence" value="ECO:0007669"/>
    <property type="project" value="TreeGrafter"/>
</dbReference>
<dbReference type="GO" id="GO:0031522">
    <property type="term" value="C:cell envelope Sec protein transport complex"/>
    <property type="evidence" value="ECO:0007669"/>
    <property type="project" value="TreeGrafter"/>
</dbReference>
<dbReference type="InterPro" id="IPR036670">
    <property type="entry name" value="SecA_X-link_sf"/>
</dbReference>
<feature type="domain" description="Helicase ATP-binding" evidence="18">
    <location>
        <begin position="87"/>
        <end position="245"/>
    </location>
</feature>
<name>A0A2T0LGJ9_9BACL</name>
<comment type="subunit">
    <text evidence="15">Monomer and homodimer. Part of the essential Sec protein translocation apparatus which comprises SecA, SecYEG and auxiliary proteins SecDF. Other proteins may also be involved.</text>
</comment>
<dbReference type="InterPro" id="IPR011116">
    <property type="entry name" value="SecA_Wing/Scaffold"/>
</dbReference>
<dbReference type="Pfam" id="PF02810">
    <property type="entry name" value="SEC-C"/>
    <property type="match status" value="1"/>
</dbReference>
<comment type="similarity">
    <text evidence="2 15 16">Belongs to the SecA family.</text>
</comment>
<dbReference type="InterPro" id="IPR014018">
    <property type="entry name" value="SecA_motor_DEAD"/>
</dbReference>
<evidence type="ECO:0000256" key="12">
    <source>
        <dbReference type="ARBA" id="ARBA00023010"/>
    </source>
</evidence>
<dbReference type="EMBL" id="PVNE01000006">
    <property type="protein sequence ID" value="PRX41393.1"/>
    <property type="molecule type" value="Genomic_DNA"/>
</dbReference>
<dbReference type="SUPFAM" id="SSF81886">
    <property type="entry name" value="Helical scaffold and wing domains of SecA"/>
    <property type="match status" value="1"/>
</dbReference>
<evidence type="ECO:0000313" key="21">
    <source>
        <dbReference type="EMBL" id="PRX41393.1"/>
    </source>
</evidence>
<keyword evidence="3 15" id="KW-0813">Transport</keyword>
<reference evidence="21 22" key="1">
    <citation type="submission" date="2018-03" db="EMBL/GenBank/DDBJ databases">
        <title>Genomic Encyclopedia of Archaeal and Bacterial Type Strains, Phase II (KMG-II): from individual species to whole genera.</title>
        <authorList>
            <person name="Goeker M."/>
        </authorList>
    </citation>
    <scope>NUCLEOTIDE SEQUENCE [LARGE SCALE GENOMIC DNA]</scope>
    <source>
        <strain evidence="21 22">DSM 44946</strain>
    </source>
</reference>
<comment type="caution">
    <text evidence="21">The sequence shown here is derived from an EMBL/GenBank/DDBJ whole genome shotgun (WGS) entry which is preliminary data.</text>
</comment>
<evidence type="ECO:0000313" key="22">
    <source>
        <dbReference type="Proteomes" id="UP000237797"/>
    </source>
</evidence>
<feature type="domain" description="SecA family profile" evidence="20">
    <location>
        <begin position="1"/>
        <end position="569"/>
    </location>
</feature>
<dbReference type="PROSITE" id="PS51196">
    <property type="entry name" value="SECA_MOTOR_DEAD"/>
    <property type="match status" value="1"/>
</dbReference>
<dbReference type="SMART" id="SM00957">
    <property type="entry name" value="SecA_DEAD"/>
    <property type="match status" value="1"/>
</dbReference>
<dbReference type="InterPro" id="IPR011115">
    <property type="entry name" value="SecA_DEAD"/>
</dbReference>
<keyword evidence="13 15" id="KW-0472">Membrane</keyword>
<evidence type="ECO:0000259" key="18">
    <source>
        <dbReference type="PROSITE" id="PS51192"/>
    </source>
</evidence>
<evidence type="ECO:0000256" key="17">
    <source>
        <dbReference type="SAM" id="MobiDB-lite"/>
    </source>
</evidence>
<dbReference type="GO" id="GO:0008564">
    <property type="term" value="F:protein-exporting ATPase activity"/>
    <property type="evidence" value="ECO:0007669"/>
    <property type="project" value="UniProtKB-EC"/>
</dbReference>
<gene>
    <name evidence="15" type="primary">secA</name>
    <name evidence="21" type="ORF">CLV97_1062</name>
</gene>
<dbReference type="InterPro" id="IPR044722">
    <property type="entry name" value="SecA_SF2_C"/>
</dbReference>
<keyword evidence="5 15" id="KW-0963">Cytoplasm</keyword>
<evidence type="ECO:0000259" key="19">
    <source>
        <dbReference type="PROSITE" id="PS51194"/>
    </source>
</evidence>
<comment type="subcellular location">
    <subcellularLocation>
        <location evidence="15">Cell membrane</location>
        <topology evidence="15">Peripheral membrane protein</topology>
        <orientation evidence="15">Cytoplasmic side</orientation>
    </subcellularLocation>
    <subcellularLocation>
        <location evidence="15">Cytoplasm</location>
    </subcellularLocation>
    <text evidence="15">Distribution is 50-50.</text>
</comment>
<keyword evidence="6" id="KW-0479">Metal-binding</keyword>
<evidence type="ECO:0000256" key="8">
    <source>
        <dbReference type="ARBA" id="ARBA00022833"/>
    </source>
</evidence>
<dbReference type="NCBIfam" id="NF006630">
    <property type="entry name" value="PRK09200.1"/>
    <property type="match status" value="1"/>
</dbReference>
<dbReference type="GO" id="GO:0005886">
    <property type="term" value="C:plasma membrane"/>
    <property type="evidence" value="ECO:0007669"/>
    <property type="project" value="UniProtKB-SubCell"/>
</dbReference>
<dbReference type="Pfam" id="PF07516">
    <property type="entry name" value="SecA_SW"/>
    <property type="match status" value="1"/>
</dbReference>
<keyword evidence="8" id="KW-0862">Zinc</keyword>
<dbReference type="InterPro" id="IPR014001">
    <property type="entry name" value="Helicase_ATP-bd"/>
</dbReference>
<keyword evidence="12 15" id="KW-0811">Translocation</keyword>
<evidence type="ECO:0000256" key="3">
    <source>
        <dbReference type="ARBA" id="ARBA00022448"/>
    </source>
</evidence>